<evidence type="ECO:0000313" key="2">
    <source>
        <dbReference type="EMBL" id="NCN64549.1"/>
    </source>
</evidence>
<dbReference type="InterPro" id="IPR029062">
    <property type="entry name" value="Class_I_gatase-like"/>
</dbReference>
<organism evidence="2 3">
    <name type="scientific">Candidatus Altarchaeum hamiconexum</name>
    <dbReference type="NCBI Taxonomy" id="1803513"/>
    <lineage>
        <taxon>Archaea</taxon>
        <taxon>Candidatus Altarchaeota</taxon>
        <taxon>Candidatus Altiarchaeia</taxon>
        <taxon>Candidatus Altarchaeales</taxon>
        <taxon>Candidatus Altarchaeaceae</taxon>
        <taxon>Candidatus Altarchaeum</taxon>
    </lineage>
</organism>
<protein>
    <recommendedName>
        <fullName evidence="4">DUF11 domain-containing protein</fullName>
    </recommendedName>
</protein>
<reference evidence="2" key="1">
    <citation type="submission" date="2019-11" db="EMBL/GenBank/DDBJ databases">
        <title>Lipid analysis of CO2-rich subsurface aquifers suggests an autotrophy-based deep biosphere with lysolipids enriched in CPR bacteria.</title>
        <authorList>
            <person name="Probst A.J."/>
            <person name="Elling F.J."/>
            <person name="Castelle C.J."/>
            <person name="Zhu Q."/>
            <person name="Elvert M."/>
            <person name="Birarda G."/>
            <person name="Holman H.-Y."/>
            <person name="Lane K.R."/>
            <person name="Ladd B."/>
            <person name="Ryan M.C."/>
            <person name="Woyke T."/>
            <person name="Hinrichs K.-U."/>
            <person name="Banfield J.F."/>
        </authorList>
    </citation>
    <scope>NUCLEOTIDE SEQUENCE</scope>
    <source>
        <strain evidence="2">CG_2015-01_33_1645</strain>
    </source>
</reference>
<sequence length="1534" mass="169942">MSKTKYIKQRKIVYIIIFSIILLFGGNDVFAVDYPNDAQLYLTNQTSVSAISSSFKENLNRVYDQYHEYADKFSAVDFTKNGQSYSNGTFISNITVPLNMANNFSVDQAYAPQKRNVCIFMSNVKDDSPQHNEVTYGRLPLQGFVSNFLGLDYTLVTETDIANGNLNNCDMFLIPAIQHGPSDNVTQWMDQIKENFTSTGLNNLKNFVLNGGSIFAESDGMYILQMANITANNTINLTDDNRLYGSSNKGYIQFQNFTNPASFGYNASNVSSYTIGDPLINLSVPGSNLTSIANFSGNLMYPNGSVNSYAGTAMAYKDYGNGRVYLSVPHLASNYETQRALAFIITYGISERMEFERSIELTDLPNYYDANNVLVIPALEENINLTVSALFGNTWNKTLNNVRMRININQEFQLDPNTDFCTQLNSLIYPNSTCAVVVLSSGTNYIEVNFSTLNPGLFNATYKISTRTGSTGLTNIGNVTINFTDVNGQNREVFQDRTYVNAMTRADLRVDKDSGLPTPLAAGSNYSAYIDIAIQNKGETPAINAIISDIIPNQINVTVRDEQGNWKNVTVNISVTCPSGWTSTNVMVYNYSNTRTGEIYPVINATNCSTIMNVSPHDNIDPIGRVDIVVHTPPRWWSETSDCTNNPPCNDNNCTWVNMSNVTAGDFFPFNLGGELHNDATVGPSNTSKVDYKDVWDRNYTSPLRELVDRLSVHGLPKIGNNMTVTKSIYMILQNGNVSDVMPANGTANVTIEIAIYPNNCVRYDYTNRSCNCSDAGNKTAYCYSESSFENATLIYLEDTIPKGVSYRLNITGVSLPPNQTQNTPFYKIYSWQNLSAPCGNVTKIYINATLEPLGTDGELTVNKGGSYMYYDVMLEREVVKLLPIDSVASEISQFSITKGTHPSLLPPGGQGKHVYHSLEIYDSPEMHQFPDPYYHSYGFRNGTVRTYTGGTLPYSTTTYHSIVNATNNFTIIHLTFSNTGNETWNISSLNISNITMRHFLNSPDFSSNFNITPNFDLPIIIGPGKNIMIYFNVTYNGSVPAQQIYEVNFNFSALNVPENFSISPAKIGVGNSTIYDYYDYGRNIIISDKLRSGVEYASTKYIYGACPAAVNETNYNSARNFNYSEKTGNAHAGTNITWNLSALEPSYNNSVTLPYVVNDSGTFITQPRFCILIDSLWLGGTTGTYPINLGANVTYTDDTWNEEKNASSNVPHTDLHGPLINVTKRITDIYVFIPPDNYCQYIYPYDPNRPNFTEPHPRIPYNMTSMVCMMIHVRNDGDAVASNVTITDVLPPNSTYIHNSLNYQGCTLPSPRDSFRIAPSSINNDTPSENYTALNYSISDIAPGGTAKILVCVNVTPNETNGIAPGDNITINEPVNASFMSDFFPGDKFNTSNYEQLNASSNETILSINKTASHSSINATIPTLINLTINVTNIGYVMAEHVYIIDDIPLYNSTYQYSATINCVKVYLQNSSGIYESNNTCDNYGLGASGIRGHIPSTGNIDVNYTYYGNYTAGNQGLDGYKYTLKYGVLSNL</sequence>
<dbReference type="EMBL" id="JAACVF010000011">
    <property type="protein sequence ID" value="NCN64549.1"/>
    <property type="molecule type" value="Genomic_DNA"/>
</dbReference>
<dbReference type="Proteomes" id="UP000768163">
    <property type="component" value="Unassembled WGS sequence"/>
</dbReference>
<keyword evidence="1" id="KW-0472">Membrane</keyword>
<dbReference type="InterPro" id="IPR047589">
    <property type="entry name" value="DUF11_rpt"/>
</dbReference>
<keyword evidence="1" id="KW-0812">Transmembrane</keyword>
<gene>
    <name evidence="2" type="ORF">GW910_00500</name>
</gene>
<name>A0A8J7YR03_9ARCH</name>
<accession>A0A8J7YR03</accession>
<evidence type="ECO:0000313" key="3">
    <source>
        <dbReference type="Proteomes" id="UP000768163"/>
    </source>
</evidence>
<evidence type="ECO:0008006" key="4">
    <source>
        <dbReference type="Google" id="ProtNLM"/>
    </source>
</evidence>
<evidence type="ECO:0000256" key="1">
    <source>
        <dbReference type="SAM" id="Phobius"/>
    </source>
</evidence>
<feature type="non-terminal residue" evidence="2">
    <location>
        <position position="1534"/>
    </location>
</feature>
<dbReference type="NCBIfam" id="TIGR01451">
    <property type="entry name" value="B_ant_repeat"/>
    <property type="match status" value="1"/>
</dbReference>
<proteinExistence type="predicted"/>
<feature type="transmembrane region" description="Helical" evidence="1">
    <location>
        <begin position="12"/>
        <end position="32"/>
    </location>
</feature>
<keyword evidence="1" id="KW-1133">Transmembrane helix</keyword>
<dbReference type="SUPFAM" id="SSF52317">
    <property type="entry name" value="Class I glutamine amidotransferase-like"/>
    <property type="match status" value="1"/>
</dbReference>
<comment type="caution">
    <text evidence="2">The sequence shown here is derived from an EMBL/GenBank/DDBJ whole genome shotgun (WGS) entry which is preliminary data.</text>
</comment>